<feature type="coiled-coil region" evidence="1">
    <location>
        <begin position="565"/>
        <end position="613"/>
    </location>
</feature>
<feature type="coiled-coil region" evidence="1">
    <location>
        <begin position="261"/>
        <end position="323"/>
    </location>
</feature>
<dbReference type="EMBL" id="PDNA01000009">
    <property type="protein sequence ID" value="PGH27184.1"/>
    <property type="molecule type" value="Genomic_DNA"/>
</dbReference>
<dbReference type="AlphaFoldDB" id="A0A2B7YT18"/>
<dbReference type="STRING" id="1447883.A0A2B7YT18"/>
<dbReference type="OrthoDB" id="3911405at2759"/>
<feature type="coiled-coil region" evidence="1">
    <location>
        <begin position="362"/>
        <end position="528"/>
    </location>
</feature>
<proteinExistence type="predicted"/>
<protein>
    <submittedName>
        <fullName evidence="3">Uncharacterized protein</fullName>
    </submittedName>
</protein>
<comment type="caution">
    <text evidence="3">The sequence shown here is derived from an EMBL/GenBank/DDBJ whole genome shotgun (WGS) entry which is preliminary data.</text>
</comment>
<evidence type="ECO:0000256" key="1">
    <source>
        <dbReference type="SAM" id="Coils"/>
    </source>
</evidence>
<feature type="coiled-coil region" evidence="1">
    <location>
        <begin position="814"/>
        <end position="855"/>
    </location>
</feature>
<feature type="compositionally biased region" description="Polar residues" evidence="2">
    <location>
        <begin position="10"/>
        <end position="50"/>
    </location>
</feature>
<evidence type="ECO:0000313" key="3">
    <source>
        <dbReference type="EMBL" id="PGH27184.1"/>
    </source>
</evidence>
<dbReference type="Proteomes" id="UP000224634">
    <property type="component" value="Unassembled WGS sequence"/>
</dbReference>
<feature type="compositionally biased region" description="Acidic residues" evidence="2">
    <location>
        <begin position="160"/>
        <end position="179"/>
    </location>
</feature>
<sequence length="974" mass="110867">MAANGYDSPFPTSHDTLGASSLNTPLFTPSAPSRMMQSHYDSIITQSKKPSSARGRKSHPNTTTNNTNTARRSHSIDGGSESDANLSDYTFDLSKLSDEEEFDPAKEDATGREAARQRKLVKHVRNESMSEIGGPRDFTLNMVELMNGTTGARGENDDKGEGDEEGEEEREEEDENEEEEKPKESHNAQNEGVSRQNLDENTEFDPPIDMSTPAHFLARRRDLADVEEEDEEEIERTHLPRGNLPETEPSKSVLEAGQRDHSECMEIQQRLREELRRLQEEMRSKDETIKIFKVRVLDSAGNAQQVRQLQSELENKNTLLRERGRELSDQAVEQSNLQSSLVRLQSQVQEKDVLLLQKERQLSEQAVQLSDLRRLQSQLEENNILLQEKDDRLSEEAVQRDRLQSQLEEKDTLLLEKKRQLSEHVVQQSNLARVESQLEEKDILLQEKEDRLAEQAEQQDRLQSQLDDKIEELNHYKVDGSRLESLQREVELLRKQVADSKALSDREASDIEEALQQQFRQKDAASREASAEMSAAIAAMDFELKEKLDELHQLKVGKDEHSHRADRLASEREAEARKCADVEERYATLLQNVQHLENQNTSLRSQMQLESESRHEAIRKLAVDLSIHVESNYDFWQIVNSFRSANFTKPEENLPASSPADSENQQKIQTLGQELSEVCDELQKSISTNRVQALELESVQQQLNSSKSLVTLLQEETKRMASRLETVTSSESTLQERVSILTQECDEGLRTIEQLRAEQQQRKQRKIIPIQTDRTALTRVHEAELASLQAAHETAITTLQDSHEETTRSIKTMLDAARNRETEMDSQLRELREREVALERRVASLITERERLEAIIEAKVAAGHAMDSKFASMLRKRDETWQRRIDRIFTDREQMGKVMMWSWGENEVGRVLEYNLNGGGGGGGDCTATVAAGGGSTEGTVRRVTWSGRTQGYVCKYMAKDGDGDGDRDGAVQE</sequence>
<feature type="compositionally biased region" description="Basic and acidic residues" evidence="2">
    <location>
        <begin position="103"/>
        <end position="116"/>
    </location>
</feature>
<accession>A0A2B7YT18</accession>
<feature type="compositionally biased region" description="Acidic residues" evidence="2">
    <location>
        <begin position="225"/>
        <end position="234"/>
    </location>
</feature>
<feature type="compositionally biased region" description="Polar residues" evidence="2">
    <location>
        <begin position="187"/>
        <end position="196"/>
    </location>
</feature>
<evidence type="ECO:0000256" key="2">
    <source>
        <dbReference type="SAM" id="MobiDB-lite"/>
    </source>
</evidence>
<organism evidence="3 4">
    <name type="scientific">Polytolypa hystricis (strain UAMH7299)</name>
    <dbReference type="NCBI Taxonomy" id="1447883"/>
    <lineage>
        <taxon>Eukaryota</taxon>
        <taxon>Fungi</taxon>
        <taxon>Dikarya</taxon>
        <taxon>Ascomycota</taxon>
        <taxon>Pezizomycotina</taxon>
        <taxon>Eurotiomycetes</taxon>
        <taxon>Eurotiomycetidae</taxon>
        <taxon>Onygenales</taxon>
        <taxon>Onygenales incertae sedis</taxon>
        <taxon>Polytolypa</taxon>
    </lineage>
</organism>
<feature type="coiled-coil region" evidence="1">
    <location>
        <begin position="696"/>
        <end position="758"/>
    </location>
</feature>
<evidence type="ECO:0000313" key="4">
    <source>
        <dbReference type="Proteomes" id="UP000224634"/>
    </source>
</evidence>
<gene>
    <name evidence="3" type="ORF">AJ80_01141</name>
</gene>
<keyword evidence="1" id="KW-0175">Coiled coil</keyword>
<reference evidence="3 4" key="1">
    <citation type="submission" date="2017-10" db="EMBL/GenBank/DDBJ databases">
        <title>Comparative genomics in systemic dimorphic fungi from Ajellomycetaceae.</title>
        <authorList>
            <person name="Munoz J.F."/>
            <person name="Mcewen J.G."/>
            <person name="Clay O.K."/>
            <person name="Cuomo C.A."/>
        </authorList>
    </citation>
    <scope>NUCLEOTIDE SEQUENCE [LARGE SCALE GENOMIC DNA]</scope>
    <source>
        <strain evidence="3 4">UAMH7299</strain>
    </source>
</reference>
<keyword evidence="4" id="KW-1185">Reference proteome</keyword>
<name>A0A2B7YT18_POLH7</name>
<feature type="region of interest" description="Disordered" evidence="2">
    <location>
        <begin position="1"/>
        <end position="260"/>
    </location>
</feature>